<sequence>MPMRSEQDSLGSVSLPSDALYGANALRGARNFAGLGRSMAAFPVFVTAMARVKQAAARANQAVGALPPQIADAICQACDEIASGAYHDQFPVPLAEGSGGTSLNMNMNEVIANRAGQLLGDALGSYANVHPNDHVNLGQSTNDVVPTAVKLACILASGPLIVAAGHLASAFETKATEFRDTLRVGRTCMQAAQPMTYGQLFGGHAAGIRRATGALQSACDGLRVVPMGGTAIGTGLGAAPGYDATIAPALSQAFDMPVSRADDAFDAMASADGFLRLSSELRNLSSVVSRIAADLVILGSDGASGLGEVILPAVQPGSSIMAGKVNPVMCMSVQQIAFAVHGRDATVALAAQAGQMEINHFEPVMAEALFDSIELMTKGYILFAERCISGLTVDAGRSYQNLAASFAVSTVFLRQLGYARLSKLVKQAQAMQMPLAALAVQEGLISEAELREVLATAAG</sequence>
<reference evidence="2" key="1">
    <citation type="submission" date="2021-01" db="EMBL/GenBank/DDBJ databases">
        <title>Tabrizicola alba sp. nov. a motile alkaliphilic bacterium isolated from a soda lake.</title>
        <authorList>
            <person name="Szuroczki S."/>
            <person name="Abbaszade G."/>
            <person name="Schumann P."/>
            <person name="Toth E."/>
        </authorList>
    </citation>
    <scope>NUCLEOTIDE SEQUENCE</scope>
    <source>
        <strain evidence="2">DMG-N-6</strain>
    </source>
</reference>
<evidence type="ECO:0000259" key="1">
    <source>
        <dbReference type="Pfam" id="PF00206"/>
    </source>
</evidence>
<dbReference type="InterPro" id="IPR020557">
    <property type="entry name" value="Fumarate_lyase_CS"/>
</dbReference>
<dbReference type="AlphaFoldDB" id="A0A8K0Y2S2"/>
<dbReference type="PANTHER" id="PTHR42696">
    <property type="entry name" value="ASPARTATE AMMONIA-LYASE"/>
    <property type="match status" value="1"/>
</dbReference>
<dbReference type="PROSITE" id="PS00163">
    <property type="entry name" value="FUMARATE_LYASES"/>
    <property type="match status" value="1"/>
</dbReference>
<accession>A0A8K0Y2S2</accession>
<dbReference type="Gene3D" id="1.20.200.10">
    <property type="entry name" value="Fumarase/aspartase (Central domain)"/>
    <property type="match status" value="1"/>
</dbReference>
<comment type="caution">
    <text evidence="2">The sequence shown here is derived from an EMBL/GenBank/DDBJ whole genome shotgun (WGS) entry which is preliminary data.</text>
</comment>
<dbReference type="InterPro" id="IPR000362">
    <property type="entry name" value="Fumarate_lyase_fam"/>
</dbReference>
<dbReference type="InterPro" id="IPR022761">
    <property type="entry name" value="Fumarate_lyase_N"/>
</dbReference>
<dbReference type="PANTHER" id="PTHR42696:SF2">
    <property type="entry name" value="ASPARTATE AMMONIA-LYASE"/>
    <property type="match status" value="1"/>
</dbReference>
<evidence type="ECO:0000313" key="3">
    <source>
        <dbReference type="Proteomes" id="UP000648908"/>
    </source>
</evidence>
<dbReference type="Gene3D" id="1.10.275.10">
    <property type="entry name" value="Fumarase/aspartase (N-terminal domain)"/>
    <property type="match status" value="1"/>
</dbReference>
<proteinExistence type="predicted"/>
<dbReference type="GO" id="GO:0005829">
    <property type="term" value="C:cytosol"/>
    <property type="evidence" value="ECO:0007669"/>
    <property type="project" value="TreeGrafter"/>
</dbReference>
<evidence type="ECO:0000313" key="2">
    <source>
        <dbReference type="EMBL" id="MBL4918979.1"/>
    </source>
</evidence>
<dbReference type="GO" id="GO:0008797">
    <property type="term" value="F:aspartate ammonia-lyase activity"/>
    <property type="evidence" value="ECO:0007669"/>
    <property type="project" value="TreeGrafter"/>
</dbReference>
<dbReference type="InterPro" id="IPR051546">
    <property type="entry name" value="Aspartate_Ammonia-Lyase"/>
</dbReference>
<keyword evidence="3" id="KW-1185">Reference proteome</keyword>
<feature type="domain" description="Fumarate lyase N-terminal" evidence="1">
    <location>
        <begin position="12"/>
        <end position="342"/>
    </location>
</feature>
<dbReference type="GO" id="GO:0006531">
    <property type="term" value="P:aspartate metabolic process"/>
    <property type="evidence" value="ECO:0007669"/>
    <property type="project" value="TreeGrafter"/>
</dbReference>
<dbReference type="InterPro" id="IPR024083">
    <property type="entry name" value="Fumarase/histidase_N"/>
</dbReference>
<dbReference type="Pfam" id="PF00206">
    <property type="entry name" value="Lyase_1"/>
    <property type="match status" value="1"/>
</dbReference>
<organism evidence="2 3">
    <name type="scientific">Szabonella alba</name>
    <dbReference type="NCBI Taxonomy" id="2804194"/>
    <lineage>
        <taxon>Bacteria</taxon>
        <taxon>Pseudomonadati</taxon>
        <taxon>Pseudomonadota</taxon>
        <taxon>Alphaproteobacteria</taxon>
        <taxon>Rhodobacterales</taxon>
        <taxon>Paracoccaceae</taxon>
        <taxon>Szabonella</taxon>
    </lineage>
</organism>
<dbReference type="Proteomes" id="UP000648908">
    <property type="component" value="Unassembled WGS sequence"/>
</dbReference>
<dbReference type="InterPro" id="IPR008948">
    <property type="entry name" value="L-Aspartase-like"/>
</dbReference>
<dbReference type="EMBL" id="JAESVN010000011">
    <property type="protein sequence ID" value="MBL4918979.1"/>
    <property type="molecule type" value="Genomic_DNA"/>
</dbReference>
<protein>
    <submittedName>
        <fullName evidence="2">Aspartate ammonia-lyase</fullName>
    </submittedName>
</protein>
<dbReference type="SUPFAM" id="SSF48557">
    <property type="entry name" value="L-aspartase-like"/>
    <property type="match status" value="1"/>
</dbReference>
<dbReference type="PRINTS" id="PR00149">
    <property type="entry name" value="FUMRATELYASE"/>
</dbReference>
<gene>
    <name evidence="2" type="ORF">JL811_17280</name>
</gene>
<name>A0A8K0Y2S2_9RHOB</name>